<gene>
    <name evidence="3" type="ORF">K493DRAFT_382318</name>
</gene>
<feature type="coiled-coil region" evidence="1">
    <location>
        <begin position="1064"/>
        <end position="1098"/>
    </location>
</feature>
<name>A0A1Y1XV94_9FUNG</name>
<keyword evidence="1" id="KW-0175">Coiled coil</keyword>
<feature type="coiled-coil region" evidence="1">
    <location>
        <begin position="133"/>
        <end position="237"/>
    </location>
</feature>
<feature type="compositionally biased region" description="Basic and acidic residues" evidence="2">
    <location>
        <begin position="944"/>
        <end position="959"/>
    </location>
</feature>
<feature type="region of interest" description="Disordered" evidence="2">
    <location>
        <begin position="933"/>
        <end position="967"/>
    </location>
</feature>
<dbReference type="EMBL" id="MCFE01000428">
    <property type="protein sequence ID" value="ORX89678.1"/>
    <property type="molecule type" value="Genomic_DNA"/>
</dbReference>
<evidence type="ECO:0000313" key="3">
    <source>
        <dbReference type="EMBL" id="ORX89678.1"/>
    </source>
</evidence>
<feature type="coiled-coil region" evidence="1">
    <location>
        <begin position="59"/>
        <end position="93"/>
    </location>
</feature>
<feature type="coiled-coil region" evidence="1">
    <location>
        <begin position="330"/>
        <end position="413"/>
    </location>
</feature>
<dbReference type="GO" id="GO:0000793">
    <property type="term" value="C:condensed chromosome"/>
    <property type="evidence" value="ECO:0007669"/>
    <property type="project" value="TreeGrafter"/>
</dbReference>
<dbReference type="AlphaFoldDB" id="A0A1Y1XV94"/>
<reference evidence="3 4" key="1">
    <citation type="submission" date="2016-07" db="EMBL/GenBank/DDBJ databases">
        <title>Pervasive Adenine N6-methylation of Active Genes in Fungi.</title>
        <authorList>
            <consortium name="DOE Joint Genome Institute"/>
            <person name="Mondo S.J."/>
            <person name="Dannebaum R.O."/>
            <person name="Kuo R.C."/>
            <person name="Labutti K."/>
            <person name="Haridas S."/>
            <person name="Kuo A."/>
            <person name="Salamov A."/>
            <person name="Ahrendt S.R."/>
            <person name="Lipzen A."/>
            <person name="Sullivan W."/>
            <person name="Andreopoulos W.B."/>
            <person name="Clum A."/>
            <person name="Lindquist E."/>
            <person name="Daum C."/>
            <person name="Ramamoorthy G.K."/>
            <person name="Gryganskyi A."/>
            <person name="Culley D."/>
            <person name="Magnuson J.K."/>
            <person name="James T.Y."/>
            <person name="O'Malley M.A."/>
            <person name="Stajich J.E."/>
            <person name="Spatafora J.W."/>
            <person name="Visel A."/>
            <person name="Grigoriev I.V."/>
        </authorList>
    </citation>
    <scope>NUCLEOTIDE SEQUENCE [LARGE SCALE GENOMIC DNA]</scope>
    <source>
        <strain evidence="3 4">CBS 931.73</strain>
    </source>
</reference>
<dbReference type="GO" id="GO:0000785">
    <property type="term" value="C:chromatin"/>
    <property type="evidence" value="ECO:0007669"/>
    <property type="project" value="TreeGrafter"/>
</dbReference>
<feature type="coiled-coil region" evidence="1">
    <location>
        <begin position="652"/>
        <end position="693"/>
    </location>
</feature>
<organism evidence="3 4">
    <name type="scientific">Basidiobolus meristosporus CBS 931.73</name>
    <dbReference type="NCBI Taxonomy" id="1314790"/>
    <lineage>
        <taxon>Eukaryota</taxon>
        <taxon>Fungi</taxon>
        <taxon>Fungi incertae sedis</taxon>
        <taxon>Zoopagomycota</taxon>
        <taxon>Entomophthoromycotina</taxon>
        <taxon>Basidiobolomycetes</taxon>
        <taxon>Basidiobolales</taxon>
        <taxon>Basidiobolaceae</taxon>
        <taxon>Basidiobolus</taxon>
    </lineage>
</organism>
<dbReference type="GO" id="GO:0000796">
    <property type="term" value="C:condensin complex"/>
    <property type="evidence" value="ECO:0007669"/>
    <property type="project" value="TreeGrafter"/>
</dbReference>
<dbReference type="GO" id="GO:0007076">
    <property type="term" value="P:mitotic chromosome condensation"/>
    <property type="evidence" value="ECO:0007669"/>
    <property type="project" value="TreeGrafter"/>
</dbReference>
<proteinExistence type="predicted"/>
<dbReference type="GO" id="GO:0003682">
    <property type="term" value="F:chromatin binding"/>
    <property type="evidence" value="ECO:0007669"/>
    <property type="project" value="TreeGrafter"/>
</dbReference>
<dbReference type="Proteomes" id="UP000193498">
    <property type="component" value="Unassembled WGS sequence"/>
</dbReference>
<dbReference type="InParanoid" id="A0A1Y1XV94"/>
<comment type="caution">
    <text evidence="3">The sequence shown here is derived from an EMBL/GenBank/DDBJ whole genome shotgun (WGS) entry which is preliminary data.</text>
</comment>
<dbReference type="PANTHER" id="PTHR43941">
    <property type="entry name" value="STRUCTURAL MAINTENANCE OF CHROMOSOMES PROTEIN 2"/>
    <property type="match status" value="1"/>
</dbReference>
<dbReference type="STRING" id="1314790.A0A1Y1XV94"/>
<keyword evidence="4" id="KW-1185">Reference proteome</keyword>
<protein>
    <submittedName>
        <fullName evidence="3">Uncharacterized protein</fullName>
    </submittedName>
</protein>
<evidence type="ECO:0000256" key="2">
    <source>
        <dbReference type="SAM" id="MobiDB-lite"/>
    </source>
</evidence>
<evidence type="ECO:0000313" key="4">
    <source>
        <dbReference type="Proteomes" id="UP000193498"/>
    </source>
</evidence>
<feature type="region of interest" description="Disordered" evidence="2">
    <location>
        <begin position="581"/>
        <end position="633"/>
    </location>
</feature>
<feature type="coiled-coil region" evidence="1">
    <location>
        <begin position="728"/>
        <end position="755"/>
    </location>
</feature>
<evidence type="ECO:0000256" key="1">
    <source>
        <dbReference type="SAM" id="Coils"/>
    </source>
</evidence>
<accession>A0A1Y1XV94</accession>
<dbReference type="PANTHER" id="PTHR43941:SF1">
    <property type="entry name" value="STRUCTURAL MAINTENANCE OF CHROMOSOMES PROTEIN 2"/>
    <property type="match status" value="1"/>
</dbReference>
<sequence length="1216" mass="139769">MKDSTKVSDQATLPEFGTIHALQTEIEVLKIEHFQALRDAENRHRQEYASAQEHFDRSRIEYERDKNLLETQVRSLQQEKSELETQLSKALATLQERPDPVKVEQEMNSFRELIQSLRNETISLEQSHVAERERLAKELNEDHSQQIDILEREMKHLADQLGDTKQELQFYEKSLRKVLVQLSESRECLENSQVEKKDLEIRAVENEIAYLDLEEERDELKAQCGHLSQQLEILARKSFDLTDGAHAKSKASSHESLRQQYCDLKQDCNSLAEKIELMKARRELLLEEISELALSTQSLQNMIELSDYESDPSLGNAHLDGQVGESVMRNEELLKEIHSLEDSHEALEQHYIYLQKSIEELNVALSEESERVVTLQEEKKSLTEEIDELIQINEKFRNKADFWRNTVSKIESEQMTDRKRHSLGSENDTFTRIQRIYEQRLVDQQHRFNRLWDDIVTSNEHLHSENQNLQHQLGDTEKERDSWAEYAHSLQTRVEALSGESEMPKSILVTDPSMNTISHEKIYDHHEADRIPKSVLDSHLSALTSKFKQQIDALESDKQELINYATDLEYDVEQLTYALQKRDGASKRTSRSFAPPTPSESVSQESLLPGPGIFQEDGRSESNEASGIESGPTFSALSDFDTDGFATLFADIDQMRDEMTRLSQSNARLQEECRILKAERERLTQMVRQLLEKDSSVTEHQELLARFTGIGRELEEMSEADISKDPRVLELVDRVNRLELSLDNERRANDKLRQAVHHDRQSLTSTCSPILENGEPDVSDNRHINTAESYRKLCFGNAPVHTNGSGGAQNLSQNSVESLLVQSFKVKEMLETDSRLLIGIQALLAPDSIDKAHCSDEISDDSRSSSRLVDRDQVTRLFESLRLLGHNQNHLADDVQLIINHLQHIQSQHSFSSPDIVDITNKFNLIKLSDADDAPEAGQRGSIKGRDSGFSDGHGHPPFESRNTPLDASLPFHRPYSAFDTEEHTHQPQPQRATAELEELCGEYKRSNEKLARENHEFRLRLDEACNLNAALRQKSMMAENLELKIQDLLQIQDEEYAVNVAKVSQLETDLQHKINRIMGLTREKNSLLHNNHELQQKLIMISEKTDGLNSMWEALESKSEYPFGRSMYWERKHWANGRAYLLIEKPICHVYKLNNPLADEQVINVEVSAFPPPLYRTKSPVFFVVTRMTDKRFDPVISFGSLEVIFPPSPPDKWG</sequence>